<evidence type="ECO:0000313" key="6">
    <source>
        <dbReference type="Proteomes" id="UP000095728"/>
    </source>
</evidence>
<dbReference type="Gene3D" id="3.30.230.130">
    <property type="entry name" value="Cullin, Chain C, Domain 2"/>
    <property type="match status" value="1"/>
</dbReference>
<dbReference type="Pfam" id="PF26557">
    <property type="entry name" value="Cullin_AB"/>
    <property type="match status" value="1"/>
</dbReference>
<dbReference type="SMART" id="SM00182">
    <property type="entry name" value="CULLIN"/>
    <property type="match status" value="1"/>
</dbReference>
<evidence type="ECO:0000313" key="5">
    <source>
        <dbReference type="EMBL" id="OEJ83983.1"/>
    </source>
</evidence>
<evidence type="ECO:0000256" key="2">
    <source>
        <dbReference type="PROSITE-ProRule" id="PRU00330"/>
    </source>
</evidence>
<dbReference type="OrthoDB" id="27073at2759"/>
<dbReference type="GO" id="GO:0031625">
    <property type="term" value="F:ubiquitin protein ligase binding"/>
    <property type="evidence" value="ECO:0007669"/>
    <property type="project" value="InterPro"/>
</dbReference>
<gene>
    <name evidence="5" type="ORF">AWRI3579_g2907</name>
</gene>
<dbReference type="InterPro" id="IPR045093">
    <property type="entry name" value="Cullin"/>
</dbReference>
<dbReference type="STRING" id="56408.A0A1E5RBM8"/>
<dbReference type="SUPFAM" id="SSF74788">
    <property type="entry name" value="Cullin repeat-like"/>
    <property type="match status" value="1"/>
</dbReference>
<feature type="domain" description="Cullin family profile" evidence="4">
    <location>
        <begin position="455"/>
        <end position="698"/>
    </location>
</feature>
<reference evidence="6" key="1">
    <citation type="journal article" date="2016" name="Genome Announc.">
        <title>Genome sequences of three species of Hanseniaspora isolated from spontaneous wine fermentations.</title>
        <authorList>
            <person name="Sternes P.R."/>
            <person name="Lee D."/>
            <person name="Kutyna D.R."/>
            <person name="Borneman A.R."/>
        </authorList>
    </citation>
    <scope>NUCLEOTIDE SEQUENCE [LARGE SCALE GENOMIC DNA]</scope>
    <source>
        <strain evidence="6">AWRI3579</strain>
    </source>
</reference>
<evidence type="ECO:0000259" key="4">
    <source>
        <dbReference type="PROSITE" id="PS50069"/>
    </source>
</evidence>
<dbReference type="SUPFAM" id="SSF75632">
    <property type="entry name" value="Cullin homology domain"/>
    <property type="match status" value="1"/>
</dbReference>
<evidence type="ECO:0000256" key="1">
    <source>
        <dbReference type="ARBA" id="ARBA00006019"/>
    </source>
</evidence>
<proteinExistence type="inferred from homology"/>
<dbReference type="InterPro" id="IPR016158">
    <property type="entry name" value="Cullin_homology"/>
</dbReference>
<sequence length="775" mass="89233">MAEVSAPSTMQNDMEPLETTWSFIESNLETILGPIDTKEATKALPSQLYMDIYTVIYNYCVNRSRFSQRQQQQLQQGESGAGGSTVLSGGDLYFKLKDYLKSYLVQLKPLDEDYLTFYCRAWKRYLVGAKTLHYAFDYMNRYWVQKERSDGRRDILNIYNLCLVCWKTYIFDNNSEQLVDELIKAIEYKRDLYAYSHNLQACPADAENRTESLIKTCVESLIKLGIDQHDLKKVNLSCYVSNFEDKFLEYTKEYYRKFSDKVLLQNDLNDDFVTILQDIYDFENASIVKLLDDHTKQPLNKALDEVLVWANKDVMYENLEKLLILDSNDNDDAATQRQVKLIATLYKLMKREASLVPKMASVFEHSVQTVGVANVRRLLKQNNMSITPKQYIKNLIATHAKFLQITEQCFGNDSMFIKALDYASRGFINSNDFATPSKMDAGENSSNINGDEISKTPEMLAKYSDLLLKKSAKNEQLVEDMKVSDIMIIFSFLNEKDEFETQYRRLFAKRLIHGTSISDAKEEEVIKNLQKENSMEYTGKITKMFQDIKLSKSLEIEFENAIQLDSEFSRNKYPKFEPFVLAETMWPYSYNKIDFKLPKELEPTYNGFEKLYSSKHSGRILKWLWPLSRGEMEAAIAKPGKPNFIFTLSLFQMSILLQFNTNLGESQSHQSNENTLQNLCEKTGLSQIDLLGHLIPFIKGKLITLHPGFGSATALHDLTVLRDPNVVLKLSTPYKALKTHINFANGVRPDIASNIMQSNDFNAQSSFKPESATDH</sequence>
<dbReference type="GO" id="GO:0051301">
    <property type="term" value="P:cell division"/>
    <property type="evidence" value="ECO:0007669"/>
    <property type="project" value="UniProtKB-KW"/>
</dbReference>
<evidence type="ECO:0000256" key="3">
    <source>
        <dbReference type="RuleBase" id="RU003829"/>
    </source>
</evidence>
<keyword evidence="5" id="KW-0132">Cell division</keyword>
<dbReference type="Pfam" id="PF00888">
    <property type="entry name" value="Cullin"/>
    <property type="match status" value="1"/>
</dbReference>
<accession>A0A1E5RBM8</accession>
<dbReference type="Proteomes" id="UP000095728">
    <property type="component" value="Unassembled WGS sequence"/>
</dbReference>
<keyword evidence="5" id="KW-0131">Cell cycle</keyword>
<organism evidence="5 6">
    <name type="scientific">Hanseniaspora osmophila</name>
    <dbReference type="NCBI Taxonomy" id="56408"/>
    <lineage>
        <taxon>Eukaryota</taxon>
        <taxon>Fungi</taxon>
        <taxon>Dikarya</taxon>
        <taxon>Ascomycota</taxon>
        <taxon>Saccharomycotina</taxon>
        <taxon>Saccharomycetes</taxon>
        <taxon>Saccharomycodales</taxon>
        <taxon>Saccharomycodaceae</taxon>
        <taxon>Hanseniaspora</taxon>
    </lineage>
</organism>
<dbReference type="InterPro" id="IPR036317">
    <property type="entry name" value="Cullin_homology_sf"/>
</dbReference>
<dbReference type="PANTHER" id="PTHR11932">
    <property type="entry name" value="CULLIN"/>
    <property type="match status" value="1"/>
</dbReference>
<dbReference type="InterPro" id="IPR001373">
    <property type="entry name" value="Cullin_N"/>
</dbReference>
<comment type="similarity">
    <text evidence="1 2 3">Belongs to the cullin family.</text>
</comment>
<keyword evidence="6" id="KW-1185">Reference proteome</keyword>
<dbReference type="AlphaFoldDB" id="A0A1E5RBM8"/>
<protein>
    <submittedName>
        <fullName evidence="5">Cell division control protein 53</fullName>
    </submittedName>
</protein>
<dbReference type="Gene3D" id="1.20.1310.10">
    <property type="entry name" value="Cullin Repeats"/>
    <property type="match status" value="4"/>
</dbReference>
<dbReference type="GO" id="GO:0006511">
    <property type="term" value="P:ubiquitin-dependent protein catabolic process"/>
    <property type="evidence" value="ECO:0007669"/>
    <property type="project" value="InterPro"/>
</dbReference>
<dbReference type="PROSITE" id="PS50069">
    <property type="entry name" value="CULLIN_2"/>
    <property type="match status" value="1"/>
</dbReference>
<dbReference type="InParanoid" id="A0A1E5RBM8"/>
<dbReference type="EMBL" id="LPNM01000008">
    <property type="protein sequence ID" value="OEJ83983.1"/>
    <property type="molecule type" value="Genomic_DNA"/>
</dbReference>
<dbReference type="InterPro" id="IPR059120">
    <property type="entry name" value="Cullin-like_AB"/>
</dbReference>
<dbReference type="InterPro" id="IPR016159">
    <property type="entry name" value="Cullin_repeat-like_dom_sf"/>
</dbReference>
<comment type="caution">
    <text evidence="5">The sequence shown here is derived from an EMBL/GenBank/DDBJ whole genome shotgun (WGS) entry which is preliminary data.</text>
</comment>
<name>A0A1E5RBM8_9ASCO</name>
<dbReference type="FunCoup" id="A0A1E5RBM8">
    <property type="interactions" value="1085"/>
</dbReference>